<sequence>MASIVSPPSSSPLAPVVEADSIVAGACFPDQKSCTKAMRQYAVSDNMVVKLAAEHGGGAVLMYQCAGRSRLTAIQVQEDELIRSLAASDNVLVDVFLSNILSAYVELRYR</sequence>
<dbReference type="EMBL" id="NCKW01011257">
    <property type="protein sequence ID" value="POM63911.1"/>
    <property type="molecule type" value="Genomic_DNA"/>
</dbReference>
<organism evidence="1 2">
    <name type="scientific">Phytophthora palmivora</name>
    <dbReference type="NCBI Taxonomy" id="4796"/>
    <lineage>
        <taxon>Eukaryota</taxon>
        <taxon>Sar</taxon>
        <taxon>Stramenopiles</taxon>
        <taxon>Oomycota</taxon>
        <taxon>Peronosporomycetes</taxon>
        <taxon>Peronosporales</taxon>
        <taxon>Peronosporaceae</taxon>
        <taxon>Phytophthora</taxon>
    </lineage>
</organism>
<comment type="caution">
    <text evidence="1">The sequence shown here is derived from an EMBL/GenBank/DDBJ whole genome shotgun (WGS) entry which is preliminary data.</text>
</comment>
<name>A0A2P4XED2_9STRA</name>
<gene>
    <name evidence="1" type="ORF">PHPALM_20631</name>
</gene>
<evidence type="ECO:0000313" key="2">
    <source>
        <dbReference type="Proteomes" id="UP000237271"/>
    </source>
</evidence>
<accession>A0A2P4XED2</accession>
<keyword evidence="1" id="KW-0489">Methyltransferase</keyword>
<keyword evidence="1" id="KW-0808">Transferase</keyword>
<reference evidence="1 2" key="1">
    <citation type="journal article" date="2017" name="Genome Biol. Evol.">
        <title>Phytophthora megakarya and P. palmivora, closely related causal agents of cacao black pod rot, underwent increases in genome sizes and gene numbers by different mechanisms.</title>
        <authorList>
            <person name="Ali S.S."/>
            <person name="Shao J."/>
            <person name="Lary D.J."/>
            <person name="Kronmiller B."/>
            <person name="Shen D."/>
            <person name="Strem M.D."/>
            <person name="Amoako-Attah I."/>
            <person name="Akrofi A.Y."/>
            <person name="Begoude B.A."/>
            <person name="Ten Hoopen G.M."/>
            <person name="Coulibaly K."/>
            <person name="Kebe B.I."/>
            <person name="Melnick R.L."/>
            <person name="Guiltinan M.J."/>
            <person name="Tyler B.M."/>
            <person name="Meinhardt L.W."/>
            <person name="Bailey B.A."/>
        </authorList>
    </citation>
    <scope>NUCLEOTIDE SEQUENCE [LARGE SCALE GENOMIC DNA]</scope>
    <source>
        <strain evidence="2">sbr112.9</strain>
    </source>
</reference>
<dbReference type="GO" id="GO:0008168">
    <property type="term" value="F:methyltransferase activity"/>
    <property type="evidence" value="ECO:0007669"/>
    <property type="project" value="UniProtKB-KW"/>
</dbReference>
<dbReference type="GO" id="GO:0032259">
    <property type="term" value="P:methylation"/>
    <property type="evidence" value="ECO:0007669"/>
    <property type="project" value="UniProtKB-KW"/>
</dbReference>
<dbReference type="AlphaFoldDB" id="A0A2P4XED2"/>
<proteinExistence type="predicted"/>
<protein>
    <submittedName>
        <fullName evidence="1">SAM-dependent methyltransferase</fullName>
    </submittedName>
</protein>
<keyword evidence="2" id="KW-1185">Reference proteome</keyword>
<dbReference type="Proteomes" id="UP000237271">
    <property type="component" value="Unassembled WGS sequence"/>
</dbReference>
<evidence type="ECO:0000313" key="1">
    <source>
        <dbReference type="EMBL" id="POM63911.1"/>
    </source>
</evidence>